<dbReference type="Gene3D" id="1.10.10.10">
    <property type="entry name" value="Winged helix-like DNA-binding domain superfamily/Winged helix DNA-binding domain"/>
    <property type="match status" value="1"/>
</dbReference>
<name>A0ABV0ESR5_9ENTE</name>
<organism evidence="5 6">
    <name type="scientific">Candidatus Enterococcus ferrettii</name>
    <dbReference type="NCBI Taxonomy" id="2815324"/>
    <lineage>
        <taxon>Bacteria</taxon>
        <taxon>Bacillati</taxon>
        <taxon>Bacillota</taxon>
        <taxon>Bacilli</taxon>
        <taxon>Lactobacillales</taxon>
        <taxon>Enterococcaceae</taxon>
        <taxon>Enterococcus</taxon>
    </lineage>
</organism>
<dbReference type="CDD" id="cd00090">
    <property type="entry name" value="HTH_ARSR"/>
    <property type="match status" value="1"/>
</dbReference>
<dbReference type="PROSITE" id="PS50995">
    <property type="entry name" value="HTH_MARR_2"/>
    <property type="match status" value="1"/>
</dbReference>
<gene>
    <name evidence="5" type="ORF">JZO67_003666</name>
</gene>
<feature type="domain" description="HTH marR-type" evidence="4">
    <location>
        <begin position="4"/>
        <end position="141"/>
    </location>
</feature>
<keyword evidence="2" id="KW-0238">DNA-binding</keyword>
<keyword evidence="1" id="KW-0805">Transcription regulation</keyword>
<sequence>MNKEEQLMVGFRELFNKINWLNKPKMEESLKGYTSSEVHCVEFIGNHPLSNVTQLAEGMYMTRGAISKLTKKMVKKGLIESYQKPDNKKEIYFDLTEQGKRVFQIHEALHNEFQNRDKVVFDQLTEEQFTGILRFIDSYNEHLTKEMNRQDTHSK</sequence>
<dbReference type="InterPro" id="IPR052067">
    <property type="entry name" value="Metal_resp_HTH_trans_reg"/>
</dbReference>
<dbReference type="InterPro" id="IPR011991">
    <property type="entry name" value="ArsR-like_HTH"/>
</dbReference>
<dbReference type="PANTHER" id="PTHR35790">
    <property type="entry name" value="HTH-TYPE TRANSCRIPTIONAL REGULATOR PCHR"/>
    <property type="match status" value="1"/>
</dbReference>
<dbReference type="Proteomes" id="UP000664357">
    <property type="component" value="Unassembled WGS sequence"/>
</dbReference>
<proteinExistence type="predicted"/>
<evidence type="ECO:0000256" key="3">
    <source>
        <dbReference type="ARBA" id="ARBA00023163"/>
    </source>
</evidence>
<dbReference type="Pfam" id="PF01047">
    <property type="entry name" value="MarR"/>
    <property type="match status" value="1"/>
</dbReference>
<dbReference type="PROSITE" id="PS01117">
    <property type="entry name" value="HTH_MARR_1"/>
    <property type="match status" value="1"/>
</dbReference>
<dbReference type="InterPro" id="IPR023187">
    <property type="entry name" value="Tscrpt_reg_MarR-type_CS"/>
</dbReference>
<dbReference type="InterPro" id="IPR036390">
    <property type="entry name" value="WH_DNA-bd_sf"/>
</dbReference>
<dbReference type="SUPFAM" id="SSF46785">
    <property type="entry name" value="Winged helix' DNA-binding domain"/>
    <property type="match status" value="1"/>
</dbReference>
<dbReference type="RefSeq" id="WP_207703877.1">
    <property type="nucleotide sequence ID" value="NZ_JAFREL020000003.1"/>
</dbReference>
<reference evidence="5 6" key="2">
    <citation type="submission" date="2024-02" db="EMBL/GenBank/DDBJ databases">
        <title>The Genome Sequence of Enterococcus sp. DIV0159.</title>
        <authorList>
            <person name="Earl A."/>
            <person name="Manson A."/>
            <person name="Gilmore M."/>
            <person name="Sanders J."/>
            <person name="Shea T."/>
            <person name="Howe W."/>
            <person name="Livny J."/>
            <person name="Cuomo C."/>
            <person name="Neafsey D."/>
            <person name="Birren B."/>
        </authorList>
    </citation>
    <scope>NUCLEOTIDE SEQUENCE [LARGE SCALE GENOMIC DNA]</scope>
    <source>
        <strain evidence="5 6">665A</strain>
    </source>
</reference>
<dbReference type="PANTHER" id="PTHR35790:SF4">
    <property type="entry name" value="HTH-TYPE TRANSCRIPTIONAL REGULATOR PCHR"/>
    <property type="match status" value="1"/>
</dbReference>
<comment type="caution">
    <text evidence="5">The sequence shown here is derived from an EMBL/GenBank/DDBJ whole genome shotgun (WGS) entry which is preliminary data.</text>
</comment>
<keyword evidence="6" id="KW-1185">Reference proteome</keyword>
<reference evidence="5 6" key="1">
    <citation type="submission" date="2021-03" db="EMBL/GenBank/DDBJ databases">
        <authorList>
            <person name="Gilmore M.S."/>
            <person name="Schwartzman J."/>
            <person name="Van Tyne D."/>
            <person name="Martin M."/>
            <person name="Earl A.M."/>
            <person name="Manson A.L."/>
            <person name="Straub T."/>
            <person name="Salamzade R."/>
            <person name="Saavedra J."/>
            <person name="Lebreton F."/>
            <person name="Prichula J."/>
            <person name="Schaufler K."/>
            <person name="Gaca A."/>
            <person name="Sgardioli B."/>
            <person name="Wagenaar J."/>
            <person name="Strong T."/>
        </authorList>
    </citation>
    <scope>NUCLEOTIDE SEQUENCE [LARGE SCALE GENOMIC DNA]</scope>
    <source>
        <strain evidence="5 6">665A</strain>
    </source>
</reference>
<dbReference type="InterPro" id="IPR000835">
    <property type="entry name" value="HTH_MarR-typ"/>
</dbReference>
<dbReference type="SMART" id="SM00347">
    <property type="entry name" value="HTH_MARR"/>
    <property type="match status" value="1"/>
</dbReference>
<protein>
    <recommendedName>
        <fullName evidence="4">HTH marR-type domain-containing protein</fullName>
    </recommendedName>
</protein>
<evidence type="ECO:0000256" key="2">
    <source>
        <dbReference type="ARBA" id="ARBA00023125"/>
    </source>
</evidence>
<accession>A0ABV0ESR5</accession>
<keyword evidence="3" id="KW-0804">Transcription</keyword>
<evidence type="ECO:0000313" key="6">
    <source>
        <dbReference type="Proteomes" id="UP000664357"/>
    </source>
</evidence>
<dbReference type="EMBL" id="JAFREL020000003">
    <property type="protein sequence ID" value="MEO1771685.1"/>
    <property type="molecule type" value="Genomic_DNA"/>
</dbReference>
<evidence type="ECO:0000259" key="4">
    <source>
        <dbReference type="PROSITE" id="PS50995"/>
    </source>
</evidence>
<evidence type="ECO:0000256" key="1">
    <source>
        <dbReference type="ARBA" id="ARBA00023015"/>
    </source>
</evidence>
<dbReference type="InterPro" id="IPR036388">
    <property type="entry name" value="WH-like_DNA-bd_sf"/>
</dbReference>
<evidence type="ECO:0000313" key="5">
    <source>
        <dbReference type="EMBL" id="MEO1771685.1"/>
    </source>
</evidence>